<name>A0A1V9YTT6_ACHHY</name>
<keyword evidence="3" id="KW-1185">Reference proteome</keyword>
<proteinExistence type="predicted"/>
<dbReference type="STRING" id="1202772.A0A1V9YTT6"/>
<keyword evidence="1" id="KW-0175">Coiled coil</keyword>
<dbReference type="Proteomes" id="UP000243579">
    <property type="component" value="Unassembled WGS sequence"/>
</dbReference>
<protein>
    <recommendedName>
        <fullName evidence="4">START domain-containing protein</fullName>
    </recommendedName>
</protein>
<evidence type="ECO:0008006" key="4">
    <source>
        <dbReference type="Google" id="ProtNLM"/>
    </source>
</evidence>
<dbReference type="AlphaFoldDB" id="A0A1V9YTT6"/>
<reference evidence="2 3" key="1">
    <citation type="journal article" date="2014" name="Genome Biol. Evol.">
        <title>The secreted proteins of Achlya hypogyna and Thraustotheca clavata identify the ancestral oomycete secretome and reveal gene acquisitions by horizontal gene transfer.</title>
        <authorList>
            <person name="Misner I."/>
            <person name="Blouin N."/>
            <person name="Leonard G."/>
            <person name="Richards T.A."/>
            <person name="Lane C.E."/>
        </authorList>
    </citation>
    <scope>NUCLEOTIDE SEQUENCE [LARGE SCALE GENOMIC DNA]</scope>
    <source>
        <strain evidence="2 3">ATCC 48635</strain>
    </source>
</reference>
<organism evidence="2 3">
    <name type="scientific">Achlya hypogyna</name>
    <name type="common">Oomycete</name>
    <name type="synonym">Protoachlya hypogyna</name>
    <dbReference type="NCBI Taxonomy" id="1202772"/>
    <lineage>
        <taxon>Eukaryota</taxon>
        <taxon>Sar</taxon>
        <taxon>Stramenopiles</taxon>
        <taxon>Oomycota</taxon>
        <taxon>Saprolegniomycetes</taxon>
        <taxon>Saprolegniales</taxon>
        <taxon>Achlyaceae</taxon>
        <taxon>Achlya</taxon>
    </lineage>
</organism>
<sequence>MDVGVFDDPNFLGLLSGLRDSDSSEDINDDSNLPPAKKRARVSLRAEIAHLRCKHDVLSARLAALEALDPLPVQSAWAERAKEQAVAAQVSLHENARLRDALQGQLRLIATLQRAFTRAPGISSFPSLAMWKFGALGHTKRHETMATIAANQRSQLATEWIRQNMHNYEVTDETVRKRFLSTSSDGSTLFVNVIECMTWDVEMATLATVIWDLFTRQCNTDPEVFVLDEVVEQCDRNMAYLRFVATMPGLAMPPVEGRTIAHRFIEDNRVVIVSKSVLEDALCPVDPSHFIDNQCSWTVVQHSGPGKTRLMMYSRLTPPVATPASIEKGFTPGMYTDSILQLLDSMEMWSQSSTSAISSYLINGAEPMTPTPALAALLGSNDDTFSAELSALVPLVDEASLRTALRPPKRQRTRLKDELEYLRGRHMQLAAELSALQATARSFAPPAFWKGRAQSQARAVQQAQAENQQLREALESQLRVVASLQRLFAKKPKLCTFPSLEDWRLPSLGVSRRHETLEELLRHQCDQLSSHWVRYGLHDAESHDESVLQANVTVMGHGDGLVLDCIKCATYPAPSSQIGNIVWALLNCRQSIDVSKTLQKKAVEVFSDALVYTQFLGDYTLSPSSTHGRLPTIESRIACRRYVDEDKVVIIWRSILDDALFPWPSHHLKGNECGWVVISNHGPSKARLVSYSNVTPPMMSSAANGSAIRPGMLTESIVQQVEDCLQAVDVIIEKAIALDHTPGSLPSA</sequence>
<evidence type="ECO:0000313" key="2">
    <source>
        <dbReference type="EMBL" id="OQR89214.1"/>
    </source>
</evidence>
<gene>
    <name evidence="2" type="ORF">ACHHYP_06416</name>
</gene>
<dbReference type="SUPFAM" id="SSF55961">
    <property type="entry name" value="Bet v1-like"/>
    <property type="match status" value="1"/>
</dbReference>
<evidence type="ECO:0000256" key="1">
    <source>
        <dbReference type="SAM" id="Coils"/>
    </source>
</evidence>
<evidence type="ECO:0000313" key="3">
    <source>
        <dbReference type="Proteomes" id="UP000243579"/>
    </source>
</evidence>
<dbReference type="OrthoDB" id="103150at2759"/>
<accession>A0A1V9YTT6</accession>
<feature type="coiled-coil region" evidence="1">
    <location>
        <begin position="453"/>
        <end position="487"/>
    </location>
</feature>
<comment type="caution">
    <text evidence="2">The sequence shown here is derived from an EMBL/GenBank/DDBJ whole genome shotgun (WGS) entry which is preliminary data.</text>
</comment>
<dbReference type="EMBL" id="JNBR01000888">
    <property type="protein sequence ID" value="OQR89214.1"/>
    <property type="molecule type" value="Genomic_DNA"/>
</dbReference>